<proteinExistence type="predicted"/>
<sequence>MMMKNVGYAHLHEHLALGVLPPRCPARVRPVTRLTRFGEELAVPPERSPADDDLLAHMLFALKHEGVDLAILAESLPHLPVDALVASLEASPNGIYLRRLAYLYEAFVAPLPLEPAVKGRSVPLFDPKHYVTGPASRNSRWRVNVNGLGTLSYCAVVRRTPEIEALLKEDILAEARAFMASLPPGMLDRAIQWAYLSETQSSFEIERESPSPDKQQRFMQLLRKAHDGQPLDEGYLVALQNSVVSNPFDKAAAFRHEQNYLHNGLPGAIGVSYLPPPPALCDTLMAALMGWANALSEPGGETSFERVPALVAATVISFGFFFLHPFMDGNGRISRFLLHHMLCRLGELPRGNLLPISIAMKRHEGEYLAALEAFSAPAREQWRVNWIDADHHDFHFAGSESLYRYWDATQAVAFTLSMAREALREDLKAETRYLACFDRVYRAIDARFDVRGSDLSRLVMMCLSQGGLLSKNRRRQFRYQVPEEALDAIEAETRKALDECADQGQTLRHL</sequence>
<evidence type="ECO:0000313" key="2">
    <source>
        <dbReference type="EMBL" id="WLI73399.1"/>
    </source>
</evidence>
<keyword evidence="3" id="KW-1185">Reference proteome</keyword>
<evidence type="ECO:0000259" key="1">
    <source>
        <dbReference type="PROSITE" id="PS51459"/>
    </source>
</evidence>
<gene>
    <name evidence="2" type="ORF">B6N23_00105</name>
</gene>
<dbReference type="InterPro" id="IPR040198">
    <property type="entry name" value="Fido_containing"/>
</dbReference>
<dbReference type="SUPFAM" id="SSF140931">
    <property type="entry name" value="Fic-like"/>
    <property type="match status" value="1"/>
</dbReference>
<name>A0ABY9H4N5_9GAMM</name>
<dbReference type="InterPro" id="IPR003812">
    <property type="entry name" value="Fido"/>
</dbReference>
<reference evidence="2 3" key="1">
    <citation type="submission" date="2023-08" db="EMBL/GenBank/DDBJ databases">
        <title>Transcriptome Analysis of Halomonas alkalicola CICC 11012s to Identify the Genes Involved in Alkaline Tolerances.</title>
        <authorList>
            <person name="Zhai L."/>
        </authorList>
    </citation>
    <scope>NUCLEOTIDE SEQUENCE [LARGE SCALE GENOMIC DNA]</scope>
    <source>
        <strain evidence="2 3">CICC 11012s</strain>
    </source>
</reference>
<protein>
    <submittedName>
        <fullName evidence="2">Fic family protein</fullName>
    </submittedName>
</protein>
<feature type="domain" description="Fido" evidence="1">
    <location>
        <begin position="231"/>
        <end position="389"/>
    </location>
</feature>
<dbReference type="EMBL" id="CP131913">
    <property type="protein sequence ID" value="WLI73399.1"/>
    <property type="molecule type" value="Genomic_DNA"/>
</dbReference>
<organism evidence="2 3">
    <name type="scientific">Halomonas alkalicola</name>
    <dbReference type="NCBI Taxonomy" id="1930622"/>
    <lineage>
        <taxon>Bacteria</taxon>
        <taxon>Pseudomonadati</taxon>
        <taxon>Pseudomonadota</taxon>
        <taxon>Gammaproteobacteria</taxon>
        <taxon>Oceanospirillales</taxon>
        <taxon>Halomonadaceae</taxon>
        <taxon>Halomonas</taxon>
    </lineage>
</organism>
<dbReference type="Proteomes" id="UP001235344">
    <property type="component" value="Chromosome"/>
</dbReference>
<dbReference type="Pfam" id="PF02661">
    <property type="entry name" value="Fic"/>
    <property type="match status" value="1"/>
</dbReference>
<evidence type="ECO:0000313" key="3">
    <source>
        <dbReference type="Proteomes" id="UP001235344"/>
    </source>
</evidence>
<dbReference type="PANTHER" id="PTHR13504:SF38">
    <property type="entry name" value="FIDO DOMAIN-CONTAINING PROTEIN"/>
    <property type="match status" value="1"/>
</dbReference>
<dbReference type="InterPro" id="IPR036597">
    <property type="entry name" value="Fido-like_dom_sf"/>
</dbReference>
<dbReference type="Gene3D" id="1.10.3290.10">
    <property type="entry name" value="Fido-like domain"/>
    <property type="match status" value="1"/>
</dbReference>
<dbReference type="PROSITE" id="PS51459">
    <property type="entry name" value="FIDO"/>
    <property type="match status" value="1"/>
</dbReference>
<dbReference type="RefSeq" id="WP_305501025.1">
    <property type="nucleotide sequence ID" value="NZ_CP131913.1"/>
</dbReference>
<dbReference type="PANTHER" id="PTHR13504">
    <property type="entry name" value="FIDO DOMAIN-CONTAINING PROTEIN DDB_G0283145"/>
    <property type="match status" value="1"/>
</dbReference>
<accession>A0ABY9H4N5</accession>